<protein>
    <submittedName>
        <fullName evidence="2">Uncharacterized protein</fullName>
    </submittedName>
</protein>
<organism evidence="2 3">
    <name type="scientific">Fulvimarina uroteuthidis</name>
    <dbReference type="NCBI Taxonomy" id="3098149"/>
    <lineage>
        <taxon>Bacteria</taxon>
        <taxon>Pseudomonadati</taxon>
        <taxon>Pseudomonadota</taxon>
        <taxon>Alphaproteobacteria</taxon>
        <taxon>Hyphomicrobiales</taxon>
        <taxon>Aurantimonadaceae</taxon>
        <taxon>Fulvimarina</taxon>
    </lineage>
</organism>
<dbReference type="RefSeq" id="WP_322186615.1">
    <property type="nucleotide sequence ID" value="NZ_JAXLPB010000002.1"/>
</dbReference>
<proteinExistence type="predicted"/>
<name>A0ABU5I4S1_9HYPH</name>
<evidence type="ECO:0000256" key="1">
    <source>
        <dbReference type="SAM" id="MobiDB-lite"/>
    </source>
</evidence>
<dbReference type="Proteomes" id="UP001294412">
    <property type="component" value="Unassembled WGS sequence"/>
</dbReference>
<evidence type="ECO:0000313" key="3">
    <source>
        <dbReference type="Proteomes" id="UP001294412"/>
    </source>
</evidence>
<reference evidence="2 3" key="1">
    <citation type="submission" date="2023-12" db="EMBL/GenBank/DDBJ databases">
        <title>Description of Novel Strain Fulvimarina sp. 2208YS6-2-32 isolated from Uroteuthis (Photololigo) edulis.</title>
        <authorList>
            <person name="Park J.-S."/>
        </authorList>
    </citation>
    <scope>NUCLEOTIDE SEQUENCE [LARGE SCALE GENOMIC DNA]</scope>
    <source>
        <strain evidence="2 3">2208YS6-2-32</strain>
    </source>
</reference>
<sequence>MVPSQDRRAPADRLAAAERRAAKGQQALCVRDASKTRGHVLARSPGLPPHRSFKIRGLPECPAVGVPAQNAA</sequence>
<accession>A0ABU5I4S1</accession>
<comment type="caution">
    <text evidence="2">The sequence shown here is derived from an EMBL/GenBank/DDBJ whole genome shotgun (WGS) entry which is preliminary data.</text>
</comment>
<evidence type="ECO:0000313" key="2">
    <source>
        <dbReference type="EMBL" id="MDY8109161.1"/>
    </source>
</evidence>
<keyword evidence="3" id="KW-1185">Reference proteome</keyword>
<feature type="region of interest" description="Disordered" evidence="1">
    <location>
        <begin position="1"/>
        <end position="27"/>
    </location>
</feature>
<feature type="compositionally biased region" description="Basic and acidic residues" evidence="1">
    <location>
        <begin position="1"/>
        <end position="21"/>
    </location>
</feature>
<dbReference type="EMBL" id="JAXLPB010000002">
    <property type="protein sequence ID" value="MDY8109161.1"/>
    <property type="molecule type" value="Genomic_DNA"/>
</dbReference>
<gene>
    <name evidence="2" type="ORF">U0C82_08385</name>
</gene>